<dbReference type="AlphaFoldDB" id="A0A9N9F045"/>
<evidence type="ECO:0000313" key="2">
    <source>
        <dbReference type="EMBL" id="CAG8499157.1"/>
    </source>
</evidence>
<dbReference type="InterPro" id="IPR015919">
    <property type="entry name" value="Cadherin-like_sf"/>
</dbReference>
<keyword evidence="3" id="KW-1185">Reference proteome</keyword>
<reference evidence="2" key="1">
    <citation type="submission" date="2021-06" db="EMBL/GenBank/DDBJ databases">
        <authorList>
            <person name="Kallberg Y."/>
            <person name="Tangrot J."/>
            <person name="Rosling A."/>
        </authorList>
    </citation>
    <scope>NUCLEOTIDE SEQUENCE</scope>
    <source>
        <strain evidence="2">CL551</strain>
    </source>
</reference>
<dbReference type="SUPFAM" id="SSF49313">
    <property type="entry name" value="Cadherin-like"/>
    <property type="match status" value="2"/>
</dbReference>
<dbReference type="Gene3D" id="2.60.40.10">
    <property type="entry name" value="Immunoglobulins"/>
    <property type="match status" value="1"/>
</dbReference>
<feature type="transmembrane region" description="Helical" evidence="1">
    <location>
        <begin position="70"/>
        <end position="94"/>
    </location>
</feature>
<dbReference type="Pfam" id="PF05345">
    <property type="entry name" value="He_PIG"/>
    <property type="match status" value="1"/>
</dbReference>
<organism evidence="2 3">
    <name type="scientific">Acaulospora morrowiae</name>
    <dbReference type="NCBI Taxonomy" id="94023"/>
    <lineage>
        <taxon>Eukaryota</taxon>
        <taxon>Fungi</taxon>
        <taxon>Fungi incertae sedis</taxon>
        <taxon>Mucoromycota</taxon>
        <taxon>Glomeromycotina</taxon>
        <taxon>Glomeromycetes</taxon>
        <taxon>Diversisporales</taxon>
        <taxon>Acaulosporaceae</taxon>
        <taxon>Acaulospora</taxon>
    </lineage>
</organism>
<dbReference type="Proteomes" id="UP000789342">
    <property type="component" value="Unassembled WGS sequence"/>
</dbReference>
<sequence>KFDPSSAEKWVQFDEKSRKLVGNPTEDANKNTTVLLHISDPAGGSTDTTMNILVSNCVGERCIKHVPREILAVAITLSAAFGVCLLITFGFILFRKYKRINEKKSINKQTNEVFSVESDNEGGYNDQASRENIRIYEEKEIRSQVAMYNFQNVAITDATRLETSYNSEISNVGARMPWKIEREASSTDVSLTKNRKIIHKESSGSSLYSYSSAAASCDNISQSMTLSGIKRMEVPENCVSNIPVIYATPGSSFIYQVEYPLPSLTHYGLQEFMAVTDPDGGPIPKWLNFNKMHVTFSGVPSKVDVGQTSIKVLKVVGGVNSHDVLGSHVGTGCLNNFKVVENFLLIVEDDNQKY</sequence>
<comment type="caution">
    <text evidence="2">The sequence shown here is derived from an EMBL/GenBank/DDBJ whole genome shotgun (WGS) entry which is preliminary data.</text>
</comment>
<proteinExistence type="predicted"/>
<protein>
    <submittedName>
        <fullName evidence="2">4479_t:CDS:1</fullName>
    </submittedName>
</protein>
<dbReference type="EMBL" id="CAJVPV010001489">
    <property type="protein sequence ID" value="CAG8499157.1"/>
    <property type="molecule type" value="Genomic_DNA"/>
</dbReference>
<dbReference type="GO" id="GO:0016020">
    <property type="term" value="C:membrane"/>
    <property type="evidence" value="ECO:0007669"/>
    <property type="project" value="InterPro"/>
</dbReference>
<keyword evidence="1" id="KW-0812">Transmembrane</keyword>
<evidence type="ECO:0000256" key="1">
    <source>
        <dbReference type="SAM" id="Phobius"/>
    </source>
</evidence>
<evidence type="ECO:0000313" key="3">
    <source>
        <dbReference type="Proteomes" id="UP000789342"/>
    </source>
</evidence>
<dbReference type="OrthoDB" id="2432298at2759"/>
<accession>A0A9N9F045</accession>
<feature type="non-terminal residue" evidence="2">
    <location>
        <position position="1"/>
    </location>
</feature>
<dbReference type="InterPro" id="IPR013783">
    <property type="entry name" value="Ig-like_fold"/>
</dbReference>
<gene>
    <name evidence="2" type="ORF">AMORRO_LOCUS3165</name>
</gene>
<keyword evidence="1" id="KW-0472">Membrane</keyword>
<keyword evidence="1" id="KW-1133">Transmembrane helix</keyword>
<dbReference type="GO" id="GO:0005509">
    <property type="term" value="F:calcium ion binding"/>
    <property type="evidence" value="ECO:0007669"/>
    <property type="project" value="InterPro"/>
</dbReference>
<name>A0A9N9F045_9GLOM</name>